<reference evidence="2" key="1">
    <citation type="submission" date="2020-05" db="EMBL/GenBank/DDBJ databases">
        <title>WGS assembly of Panicum virgatum.</title>
        <authorList>
            <person name="Lovell J.T."/>
            <person name="Jenkins J."/>
            <person name="Shu S."/>
            <person name="Juenger T.E."/>
            <person name="Schmutz J."/>
        </authorList>
    </citation>
    <scope>NUCLEOTIDE SEQUENCE</scope>
    <source>
        <strain evidence="2">AP13</strain>
    </source>
</reference>
<feature type="compositionally biased region" description="Basic residues" evidence="1">
    <location>
        <begin position="94"/>
        <end position="107"/>
    </location>
</feature>
<dbReference type="PROSITE" id="PS51257">
    <property type="entry name" value="PROKAR_LIPOPROTEIN"/>
    <property type="match status" value="1"/>
</dbReference>
<name>A0A8T0X1T5_PANVG</name>
<keyword evidence="3" id="KW-1185">Reference proteome</keyword>
<sequence length="201" mass="22485">MGAPRAWITQFAASSGVTPPPSASSSSSSCRFRRLRPSVGRWRTDGVQLRGHDGRGGPVPRPAPPPPQRRHHPDGRRGGVVVAARHAPELLVRVLRRRPQPRRRGQVRVRAPDARGVLQVPPPPHQLPGPRPPAPVPAHLPRRRRRRRAGAGRPDVLRLLPHRRGPVSHRGPRNPRKWARSRGGQREKNKNMIERQKKGAY</sequence>
<evidence type="ECO:0000313" key="3">
    <source>
        <dbReference type="Proteomes" id="UP000823388"/>
    </source>
</evidence>
<comment type="caution">
    <text evidence="2">The sequence shown here is derived from an EMBL/GenBank/DDBJ whole genome shotgun (WGS) entry which is preliminary data.</text>
</comment>
<feature type="compositionally biased region" description="Basic residues" evidence="1">
    <location>
        <begin position="160"/>
        <end position="180"/>
    </location>
</feature>
<accession>A0A8T0X1T5</accession>
<evidence type="ECO:0000256" key="1">
    <source>
        <dbReference type="SAM" id="MobiDB-lite"/>
    </source>
</evidence>
<dbReference type="Proteomes" id="UP000823388">
    <property type="component" value="Chromosome 1N"/>
</dbReference>
<feature type="compositionally biased region" description="Pro residues" evidence="1">
    <location>
        <begin position="120"/>
        <end position="138"/>
    </location>
</feature>
<dbReference type="AlphaFoldDB" id="A0A8T0X1T5"/>
<organism evidence="2 3">
    <name type="scientific">Panicum virgatum</name>
    <name type="common">Blackwell switchgrass</name>
    <dbReference type="NCBI Taxonomy" id="38727"/>
    <lineage>
        <taxon>Eukaryota</taxon>
        <taxon>Viridiplantae</taxon>
        <taxon>Streptophyta</taxon>
        <taxon>Embryophyta</taxon>
        <taxon>Tracheophyta</taxon>
        <taxon>Spermatophyta</taxon>
        <taxon>Magnoliopsida</taxon>
        <taxon>Liliopsida</taxon>
        <taxon>Poales</taxon>
        <taxon>Poaceae</taxon>
        <taxon>PACMAD clade</taxon>
        <taxon>Panicoideae</taxon>
        <taxon>Panicodae</taxon>
        <taxon>Paniceae</taxon>
        <taxon>Panicinae</taxon>
        <taxon>Panicum</taxon>
        <taxon>Panicum sect. Hiantes</taxon>
    </lineage>
</organism>
<feature type="compositionally biased region" description="Basic and acidic residues" evidence="1">
    <location>
        <begin position="184"/>
        <end position="201"/>
    </location>
</feature>
<gene>
    <name evidence="2" type="ORF">PVAP13_1NG257595</name>
</gene>
<protein>
    <submittedName>
        <fullName evidence="2">Uncharacterized protein</fullName>
    </submittedName>
</protein>
<feature type="region of interest" description="Disordered" evidence="1">
    <location>
        <begin position="1"/>
        <end position="201"/>
    </location>
</feature>
<dbReference type="EMBL" id="CM029038">
    <property type="protein sequence ID" value="KAG2651284.1"/>
    <property type="molecule type" value="Genomic_DNA"/>
</dbReference>
<feature type="compositionally biased region" description="Basic residues" evidence="1">
    <location>
        <begin position="140"/>
        <end position="150"/>
    </location>
</feature>
<evidence type="ECO:0000313" key="2">
    <source>
        <dbReference type="EMBL" id="KAG2651284.1"/>
    </source>
</evidence>
<proteinExistence type="predicted"/>